<feature type="binding site" evidence="7">
    <location>
        <position position="509"/>
    </location>
    <ligand>
        <name>L-aspartate</name>
        <dbReference type="ChEBI" id="CHEBI:29991"/>
    </ligand>
</feature>
<evidence type="ECO:0000256" key="6">
    <source>
        <dbReference type="ARBA" id="ARBA00023146"/>
    </source>
</evidence>
<evidence type="ECO:0000256" key="7">
    <source>
        <dbReference type="HAMAP-Rule" id="MF_00044"/>
    </source>
</evidence>
<dbReference type="CDD" id="cd00777">
    <property type="entry name" value="AspRS_core"/>
    <property type="match status" value="1"/>
</dbReference>
<keyword evidence="11" id="KW-1185">Reference proteome</keyword>
<dbReference type="GO" id="GO:0005524">
    <property type="term" value="F:ATP binding"/>
    <property type="evidence" value="ECO:0007669"/>
    <property type="project" value="UniProtKB-UniRule"/>
</dbReference>
<keyword evidence="4 7" id="KW-0067">ATP-binding</keyword>
<dbReference type="PROSITE" id="PS50862">
    <property type="entry name" value="AA_TRNA_LIGASE_II"/>
    <property type="match status" value="1"/>
</dbReference>
<dbReference type="CDD" id="cd04317">
    <property type="entry name" value="EcAspRS_like_N"/>
    <property type="match status" value="1"/>
</dbReference>
<keyword evidence="7" id="KW-0963">Cytoplasm</keyword>
<feature type="binding site" evidence="7">
    <location>
        <position position="240"/>
    </location>
    <ligand>
        <name>L-aspartate</name>
        <dbReference type="ChEBI" id="CHEBI:29991"/>
    </ligand>
</feature>
<dbReference type="NCBIfam" id="NF001750">
    <property type="entry name" value="PRK00476.1"/>
    <property type="match status" value="1"/>
</dbReference>
<dbReference type="KEGG" id="vab:WPS_34640"/>
<evidence type="ECO:0000256" key="4">
    <source>
        <dbReference type="ARBA" id="ARBA00022840"/>
    </source>
</evidence>
<accession>A0AAN2CBL8</accession>
<dbReference type="InterPro" id="IPR004524">
    <property type="entry name" value="Asp-tRNA-ligase_1"/>
</dbReference>
<sequence length="613" mass="68228">MDHLRHADPRHADPRDAEPVEAQPVSCGELTAADVGRAVALNGWVHRRRDHGGLIFIDVRDRSGLTQVTFDPSNAAVFALAETLRSEDVICVRGEVRRRPAGTENAKLPTGDVEVPAGALDVLNRSETPPFVIAADEEPSEDVRLRWRYLDLRRPRMQRNLTMRHRIVKAIRDYFDEHGFLEIETPTLIKSTPEGARDYLVPSRVHRGNFYALPQSPQILKQILMIGGLGRYMQIARCFRDEDPRADRQPEFTQVDVEMTFVSQDDVMRTMEGAVRYVWEHVLDVAVPHPLPRLSYAEAMCDYGSDKPDLRFDVKFADVDDLFRGGAFGLFAGLAESDANRIVALRYPGGASLSRRDFDALSELAKQFGAKGLAYVAFAPDGVKGSIARFVDEALAARLRERTSAGDGDALLFVGDARATANDVAGRLRLEIGDRLNLRDPHAYAFCWVSGFPLFEKDPETGEITFSHHPFTSPEPGQEALFDSDPLAITARHYDLVLNGYELGSGSIRNHTPQFQEKVFKRLGLSDEQIEDRFGFFMEALRYGAPPHGGMALGIDRIVMIACGETSIRDVIAFPKNQMARDLMMDAPSSVPEKALDELGLRIVVPTAGTEKN</sequence>
<keyword evidence="3 7" id="KW-0547">Nucleotide-binding</keyword>
<dbReference type="GO" id="GO:0050560">
    <property type="term" value="F:aspartate-tRNA(Asn) ligase activity"/>
    <property type="evidence" value="ECO:0007669"/>
    <property type="project" value="UniProtKB-EC"/>
</dbReference>
<evidence type="ECO:0000256" key="5">
    <source>
        <dbReference type="ARBA" id="ARBA00022917"/>
    </source>
</evidence>
<dbReference type="HAMAP" id="MF_00044">
    <property type="entry name" value="Asp_tRNA_synth_type1"/>
    <property type="match status" value="1"/>
</dbReference>
<evidence type="ECO:0000256" key="8">
    <source>
        <dbReference type="SAM" id="MobiDB-lite"/>
    </source>
</evidence>
<dbReference type="GO" id="GO:0006422">
    <property type="term" value="P:aspartyl-tRNA aminoacylation"/>
    <property type="evidence" value="ECO:0007669"/>
    <property type="project" value="UniProtKB-UniRule"/>
</dbReference>
<name>A0AAN2CBL8_UNVUL</name>
<evidence type="ECO:0000256" key="1">
    <source>
        <dbReference type="ARBA" id="ARBA00006303"/>
    </source>
</evidence>
<feature type="site" description="Important for tRNA non-discrimination" evidence="7">
    <location>
        <position position="51"/>
    </location>
</feature>
<feature type="binding site" evidence="7">
    <location>
        <position position="502"/>
    </location>
    <ligand>
        <name>ATP</name>
        <dbReference type="ChEBI" id="CHEBI:30616"/>
    </ligand>
</feature>
<comment type="function">
    <text evidence="7">Aspartyl-tRNA synthetase with relaxed tRNA specificity since it is able to aspartylate not only its cognate tRNA(Asp) but also tRNA(Asn). Reaction proceeds in two steps: L-aspartate is first activated by ATP to form Asp-AMP and then transferred to the acceptor end of tRNA(Asp/Asn).</text>
</comment>
<comment type="subunit">
    <text evidence="7">Homodimer.</text>
</comment>
<dbReference type="SUPFAM" id="SSF50249">
    <property type="entry name" value="Nucleic acid-binding proteins"/>
    <property type="match status" value="1"/>
</dbReference>
<dbReference type="Pfam" id="PF00152">
    <property type="entry name" value="tRNA-synt_2"/>
    <property type="match status" value="1"/>
</dbReference>
<dbReference type="SUPFAM" id="SSF55261">
    <property type="entry name" value="GAD domain-like"/>
    <property type="match status" value="1"/>
</dbReference>
<feature type="region of interest" description="Disordered" evidence="8">
    <location>
        <begin position="1"/>
        <end position="23"/>
    </location>
</feature>
<evidence type="ECO:0000256" key="3">
    <source>
        <dbReference type="ARBA" id="ARBA00022741"/>
    </source>
</evidence>
<dbReference type="InterPro" id="IPR006195">
    <property type="entry name" value="aa-tRNA-synth_II"/>
</dbReference>
<feature type="binding site" evidence="7">
    <location>
        <begin position="240"/>
        <end position="242"/>
    </location>
    <ligand>
        <name>ATP</name>
        <dbReference type="ChEBI" id="CHEBI:30616"/>
    </ligand>
</feature>
<dbReference type="Pfam" id="PF02938">
    <property type="entry name" value="GAD"/>
    <property type="match status" value="1"/>
</dbReference>
<dbReference type="InterPro" id="IPR004365">
    <property type="entry name" value="NA-bd_OB_tRNA"/>
</dbReference>
<feature type="binding site" evidence="7">
    <location>
        <begin position="554"/>
        <end position="557"/>
    </location>
    <ligand>
        <name>ATP</name>
        <dbReference type="ChEBI" id="CHEBI:30616"/>
    </ligand>
</feature>
<dbReference type="GO" id="GO:0005737">
    <property type="term" value="C:cytoplasm"/>
    <property type="evidence" value="ECO:0007669"/>
    <property type="project" value="UniProtKB-SubCell"/>
</dbReference>
<dbReference type="InterPro" id="IPR047089">
    <property type="entry name" value="Asp-tRNA-ligase_1_N"/>
</dbReference>
<dbReference type="Pfam" id="PF01336">
    <property type="entry name" value="tRNA_anti-codon"/>
    <property type="match status" value="1"/>
</dbReference>
<dbReference type="InterPro" id="IPR029351">
    <property type="entry name" value="GAD_dom"/>
</dbReference>
<evidence type="ECO:0000256" key="2">
    <source>
        <dbReference type="ARBA" id="ARBA00022598"/>
    </source>
</evidence>
<proteinExistence type="inferred from homology"/>
<feature type="binding site" evidence="7">
    <location>
        <position position="194"/>
    </location>
    <ligand>
        <name>L-aspartate</name>
        <dbReference type="ChEBI" id="CHEBI:29991"/>
    </ligand>
</feature>
<dbReference type="InterPro" id="IPR012340">
    <property type="entry name" value="NA-bd_OB-fold"/>
</dbReference>
<keyword evidence="5 7" id="KW-0648">Protein biosynthesis</keyword>
<evidence type="ECO:0000259" key="9">
    <source>
        <dbReference type="PROSITE" id="PS50862"/>
    </source>
</evidence>
<protein>
    <recommendedName>
        <fullName evidence="7">Aspartate--tRNA(Asp/Asn) ligase</fullName>
        <ecNumber evidence="7">6.1.1.23</ecNumber>
    </recommendedName>
    <alternativeName>
        <fullName evidence="7">Aspartyl-tRNA synthetase</fullName>
        <shortName evidence="7">AspRS</shortName>
    </alternativeName>
    <alternativeName>
        <fullName evidence="7">Non-discriminating aspartyl-tRNA synthetase</fullName>
        <shortName evidence="7">ND-AspRS</shortName>
    </alternativeName>
</protein>
<comment type="catalytic activity">
    <reaction evidence="7">
        <text>tRNA(Asx) + L-aspartate + ATP = L-aspartyl-tRNA(Asx) + AMP + diphosphate</text>
        <dbReference type="Rhea" id="RHEA:18349"/>
        <dbReference type="Rhea" id="RHEA-COMP:9710"/>
        <dbReference type="Rhea" id="RHEA-COMP:9711"/>
        <dbReference type="ChEBI" id="CHEBI:29991"/>
        <dbReference type="ChEBI" id="CHEBI:30616"/>
        <dbReference type="ChEBI" id="CHEBI:33019"/>
        <dbReference type="ChEBI" id="CHEBI:78442"/>
        <dbReference type="ChEBI" id="CHEBI:78516"/>
        <dbReference type="ChEBI" id="CHEBI:456215"/>
        <dbReference type="EC" id="6.1.1.23"/>
    </reaction>
</comment>
<feature type="binding site" evidence="7">
    <location>
        <position position="468"/>
    </location>
    <ligand>
        <name>L-aspartate</name>
        <dbReference type="ChEBI" id="CHEBI:29991"/>
    </ligand>
</feature>
<dbReference type="Gene3D" id="3.30.1360.30">
    <property type="entry name" value="GAD-like domain"/>
    <property type="match status" value="1"/>
</dbReference>
<dbReference type="InterPro" id="IPR045864">
    <property type="entry name" value="aa-tRNA-synth_II/BPL/LPL"/>
</dbReference>
<dbReference type="PANTHER" id="PTHR22594">
    <property type="entry name" value="ASPARTYL/LYSYL-TRNA SYNTHETASE"/>
    <property type="match status" value="1"/>
</dbReference>
<dbReference type="PRINTS" id="PR01042">
    <property type="entry name" value="TRNASYNTHASP"/>
</dbReference>
<dbReference type="InterPro" id="IPR047090">
    <property type="entry name" value="AspRS_core"/>
</dbReference>
<feature type="site" description="Important for tRNA non-discrimination" evidence="7">
    <location>
        <position position="102"/>
    </location>
</feature>
<dbReference type="InterPro" id="IPR004115">
    <property type="entry name" value="GAD-like_sf"/>
</dbReference>
<gene>
    <name evidence="7 10" type="primary">aspS</name>
    <name evidence="10" type="ORF">WPS_34640</name>
</gene>
<dbReference type="SUPFAM" id="SSF55681">
    <property type="entry name" value="Class II aaRS and biotin synthetases"/>
    <property type="match status" value="1"/>
</dbReference>
<feature type="compositionally biased region" description="Basic and acidic residues" evidence="8">
    <location>
        <begin position="1"/>
        <end position="18"/>
    </location>
</feature>
<dbReference type="AlphaFoldDB" id="A0AAN2CBL8"/>
<dbReference type="GO" id="GO:0003676">
    <property type="term" value="F:nucleic acid binding"/>
    <property type="evidence" value="ECO:0007669"/>
    <property type="project" value="InterPro"/>
</dbReference>
<keyword evidence="2 7" id="KW-0436">Ligase</keyword>
<dbReference type="InterPro" id="IPR002312">
    <property type="entry name" value="Asp/Asn-tRNA-synth_IIb"/>
</dbReference>
<feature type="domain" description="Aminoacyl-transfer RNA synthetases class-II family profile" evidence="9">
    <location>
        <begin position="161"/>
        <end position="592"/>
    </location>
</feature>
<feature type="binding site" evidence="7">
    <location>
        <position position="249"/>
    </location>
    <ligand>
        <name>ATP</name>
        <dbReference type="ChEBI" id="CHEBI:30616"/>
    </ligand>
</feature>
<dbReference type="Gene3D" id="2.40.50.140">
    <property type="entry name" value="Nucleic acid-binding proteins"/>
    <property type="match status" value="1"/>
</dbReference>
<organism evidence="10 11">
    <name type="scientific">Vulcanimicrobium alpinum</name>
    <dbReference type="NCBI Taxonomy" id="3016050"/>
    <lineage>
        <taxon>Bacteria</taxon>
        <taxon>Bacillati</taxon>
        <taxon>Vulcanimicrobiota</taxon>
        <taxon>Vulcanimicrobiia</taxon>
        <taxon>Vulcanimicrobiales</taxon>
        <taxon>Vulcanimicrobiaceae</taxon>
        <taxon>Vulcanimicrobium</taxon>
    </lineage>
</organism>
<reference evidence="10 11" key="1">
    <citation type="journal article" date="2022" name="ISME Commun">
        <title>Vulcanimicrobium alpinus gen. nov. sp. nov., the first cultivated representative of the candidate phylum 'Eremiobacterota', is a metabolically versatile aerobic anoxygenic phototroph.</title>
        <authorList>
            <person name="Yabe S."/>
            <person name="Muto K."/>
            <person name="Abe K."/>
            <person name="Yokota A."/>
            <person name="Staudigel H."/>
            <person name="Tebo B.M."/>
        </authorList>
    </citation>
    <scope>NUCLEOTIDE SEQUENCE [LARGE SCALE GENOMIC DNA]</scope>
    <source>
        <strain evidence="10 11">WC8-2</strain>
    </source>
</reference>
<dbReference type="GO" id="GO:0004815">
    <property type="term" value="F:aspartate-tRNA ligase activity"/>
    <property type="evidence" value="ECO:0007669"/>
    <property type="project" value="UniProtKB-UniRule"/>
</dbReference>
<evidence type="ECO:0000313" key="10">
    <source>
        <dbReference type="EMBL" id="BDE08188.1"/>
    </source>
</evidence>
<comment type="similarity">
    <text evidence="1 7">Belongs to the class-II aminoacyl-tRNA synthetase family. Type 1 subfamily.</text>
</comment>
<dbReference type="NCBIfam" id="TIGR00459">
    <property type="entry name" value="aspS_bact"/>
    <property type="match status" value="1"/>
</dbReference>
<evidence type="ECO:0000313" key="11">
    <source>
        <dbReference type="Proteomes" id="UP001317532"/>
    </source>
</evidence>
<dbReference type="RefSeq" id="WP_317995734.1">
    <property type="nucleotide sequence ID" value="NZ_AP025523.1"/>
</dbReference>
<dbReference type="Proteomes" id="UP001317532">
    <property type="component" value="Chromosome"/>
</dbReference>
<keyword evidence="6 7" id="KW-0030">Aminoacyl-tRNA synthetase</keyword>
<dbReference type="EC" id="6.1.1.23" evidence="7"/>
<dbReference type="InterPro" id="IPR004364">
    <property type="entry name" value="Aa-tRNA-synt_II"/>
</dbReference>
<feature type="region of interest" description="Aspartate" evidence="7">
    <location>
        <begin position="218"/>
        <end position="221"/>
    </location>
</feature>
<dbReference type="Gene3D" id="3.30.930.10">
    <property type="entry name" value="Bira Bifunctional Protein, Domain 2"/>
    <property type="match status" value="1"/>
</dbReference>
<dbReference type="PANTHER" id="PTHR22594:SF5">
    <property type="entry name" value="ASPARTATE--TRNA LIGASE, MITOCHONDRIAL"/>
    <property type="match status" value="1"/>
</dbReference>
<dbReference type="EMBL" id="AP025523">
    <property type="protein sequence ID" value="BDE08188.1"/>
    <property type="molecule type" value="Genomic_DNA"/>
</dbReference>
<comment type="subcellular location">
    <subcellularLocation>
        <location evidence="7">Cytoplasm</location>
    </subcellularLocation>
</comment>